<gene>
    <name evidence="4" type="ORF">APZ42_027939</name>
</gene>
<evidence type="ECO:0000259" key="3">
    <source>
        <dbReference type="PROSITE" id="PS51037"/>
    </source>
</evidence>
<feature type="region of interest" description="Disordered" evidence="2">
    <location>
        <begin position="351"/>
        <end position="388"/>
    </location>
</feature>
<dbReference type="PANTHER" id="PTHR23195">
    <property type="entry name" value="YEATS DOMAIN"/>
    <property type="match status" value="1"/>
</dbReference>
<evidence type="ECO:0000313" key="5">
    <source>
        <dbReference type="Proteomes" id="UP000076858"/>
    </source>
</evidence>
<evidence type="ECO:0000256" key="2">
    <source>
        <dbReference type="SAM" id="MobiDB-lite"/>
    </source>
</evidence>
<dbReference type="AlphaFoldDB" id="A0A0P5XQ43"/>
<dbReference type="InterPro" id="IPR055127">
    <property type="entry name" value="YEATS2_3HBD"/>
</dbReference>
<dbReference type="STRING" id="35525.A0A0P5XQ43"/>
<dbReference type="Gene3D" id="2.60.40.1970">
    <property type="entry name" value="YEATS domain"/>
    <property type="match status" value="1"/>
</dbReference>
<dbReference type="CDD" id="cd16907">
    <property type="entry name" value="YEATS_YEATS2_like"/>
    <property type="match status" value="1"/>
</dbReference>
<feature type="region of interest" description="Disordered" evidence="2">
    <location>
        <begin position="1"/>
        <end position="30"/>
    </location>
</feature>
<proteinExistence type="predicted"/>
<dbReference type="PROSITE" id="PS51037">
    <property type="entry name" value="YEATS"/>
    <property type="match status" value="1"/>
</dbReference>
<organism evidence="4 5">
    <name type="scientific">Daphnia magna</name>
    <dbReference type="NCBI Taxonomy" id="35525"/>
    <lineage>
        <taxon>Eukaryota</taxon>
        <taxon>Metazoa</taxon>
        <taxon>Ecdysozoa</taxon>
        <taxon>Arthropoda</taxon>
        <taxon>Crustacea</taxon>
        <taxon>Branchiopoda</taxon>
        <taxon>Diplostraca</taxon>
        <taxon>Cladocera</taxon>
        <taxon>Anomopoda</taxon>
        <taxon>Daphniidae</taxon>
        <taxon>Daphnia</taxon>
    </lineage>
</organism>
<keyword evidence="5" id="KW-1185">Reference proteome</keyword>
<feature type="compositionally biased region" description="Polar residues" evidence="2">
    <location>
        <begin position="1"/>
        <end position="14"/>
    </location>
</feature>
<dbReference type="OrthoDB" id="1741717at2759"/>
<dbReference type="InterPro" id="IPR055129">
    <property type="entry name" value="YEATS_dom"/>
</dbReference>
<feature type="domain" description="YEATS" evidence="3">
    <location>
        <begin position="180"/>
        <end position="365"/>
    </location>
</feature>
<dbReference type="InterPro" id="IPR005033">
    <property type="entry name" value="YEATS"/>
</dbReference>
<comment type="caution">
    <text evidence="4">The sequence shown here is derived from an EMBL/GenBank/DDBJ whole genome shotgun (WGS) entry which is preliminary data.</text>
</comment>
<evidence type="ECO:0000256" key="1">
    <source>
        <dbReference type="PROSITE-ProRule" id="PRU00376"/>
    </source>
</evidence>
<dbReference type="GO" id="GO:0005634">
    <property type="term" value="C:nucleus"/>
    <property type="evidence" value="ECO:0007669"/>
    <property type="project" value="UniProtKB-SubCell"/>
</dbReference>
<dbReference type="Proteomes" id="UP000076858">
    <property type="component" value="Unassembled WGS sequence"/>
</dbReference>
<keyword evidence="1" id="KW-0539">Nucleus</keyword>
<accession>A0A0P5XQ43</accession>
<dbReference type="EMBL" id="LRGB01002315">
    <property type="protein sequence ID" value="KZS08152.1"/>
    <property type="molecule type" value="Genomic_DNA"/>
</dbReference>
<dbReference type="Pfam" id="PF22951">
    <property type="entry name" value="3HBD"/>
    <property type="match status" value="1"/>
</dbReference>
<name>A0A0P5XQ43_9CRUS</name>
<feature type="compositionally biased region" description="Polar residues" evidence="2">
    <location>
        <begin position="374"/>
        <end position="385"/>
    </location>
</feature>
<reference evidence="4 5" key="1">
    <citation type="submission" date="2016-03" db="EMBL/GenBank/DDBJ databases">
        <title>EvidentialGene: Evidence-directed Construction of Genes on Genomes.</title>
        <authorList>
            <person name="Gilbert D.G."/>
            <person name="Choi J.-H."/>
            <person name="Mockaitis K."/>
            <person name="Colbourne J."/>
            <person name="Pfrender M."/>
        </authorList>
    </citation>
    <scope>NUCLEOTIDE SEQUENCE [LARGE SCALE GENOMIC DNA]</scope>
    <source>
        <strain evidence="4 5">Xinb3</strain>
        <tissue evidence="4">Complete organism</tissue>
    </source>
</reference>
<dbReference type="Pfam" id="PF03366">
    <property type="entry name" value="YEATS"/>
    <property type="match status" value="1"/>
</dbReference>
<sequence length="878" mass="99089">MDSNACSNFTVQTLSKRDGKDQDPDYNEAAAPDRKRLKHLEENAKTQLGERVKHILTNHFESEGSRQHAEIVEIDKSISRVQQKLQILRYIANRSFFSPKTLQISGTSLTSQSTIHPTLKNMLGKRPTKTLFECSNIPPSVEPAEELTRTQGNLPTSESIKVPRYIPPKLPERIVATPVRGELHCMKKKLIIGNISRWIPVSERDDTASHKWMVYVRGPKEEPNVSSFISQVIFFLHPSYAPHDTIHVLSHPFHVTRRGWGEFPLRIQVHFQNPLCKPVNIIHNLKLDRSYTGLQTLGAETIVDVMIFDSKIDRSSFSAIVEDTSNDDKKIEKSASKSETLENEEWVNVRTYDPNKPFGSPPQYSDAANADTPRYSQPSEISTRSTECDNKEIGCPLVKSNGFLKVDALTDMPNKPPQKEIAQAWDYNIVDREHDYFITGNETRRENETTTIDSSSLVLPKPERNAEEFSKQFPSLASTSCLATQTDKFSVSLDAAVKPVLVRCLNKNGKTFKLPLALLRNAFVLQPYRLAKAGESLLRSSNSSITTDLPADIVQPVLGKVVSATPRSQIITKFDPSRRDRIGLEAKFNNERKSCDAFFDQICTSTWSSVRDCLRVLARNLSLISPKAEDPVYRSLHPYTSPSLEIFVSWNVGKRRSAEWTRAKLIRRTLLKCSFASGENTWTTKVIMNWCRRQGYSPMCCWSQTSSNSTKCQSLVYPALSPHEVVTLTKTQFDNSQLSSEDEVTVEVESLIELDDASSSTTQFPKASFSLNDPDPRLTSWIVDSIEKHGFKLGSDLCEDFLIPLSRVLLSHIWRGMAEDLLRRSLSQSWQRTRGAVPDEISLIDTYTAISHRPQFDILTNVGLATVDSNDHEPNLVT</sequence>
<evidence type="ECO:0000313" key="4">
    <source>
        <dbReference type="EMBL" id="KZS08152.1"/>
    </source>
</evidence>
<comment type="subcellular location">
    <subcellularLocation>
        <location evidence="1">Nucleus</location>
    </subcellularLocation>
</comment>
<dbReference type="GO" id="GO:0006355">
    <property type="term" value="P:regulation of DNA-templated transcription"/>
    <property type="evidence" value="ECO:0007669"/>
    <property type="project" value="InterPro"/>
</dbReference>
<dbReference type="InterPro" id="IPR038704">
    <property type="entry name" value="YEAST_sf"/>
</dbReference>
<protein>
    <submittedName>
        <fullName evidence="4">Putative YEATS domain-containing protein</fullName>
    </submittedName>
</protein>